<organism evidence="2 3">
    <name type="scientific">Candidatus Chisholmbacteria bacterium RIFCSPHIGHO2_01_FULL_49_18</name>
    <dbReference type="NCBI Taxonomy" id="1797590"/>
    <lineage>
        <taxon>Bacteria</taxon>
        <taxon>Candidatus Chisholmiibacteriota</taxon>
    </lineage>
</organism>
<evidence type="ECO:0000313" key="3">
    <source>
        <dbReference type="Proteomes" id="UP000179069"/>
    </source>
</evidence>
<sequence length="234" mass="25738">MGLYGVGIDDRIDMAGGGLQTSWRVVAAVFLLLLLVAAGVTIERAADRKDREIQGLVPTGFGQLQQSTYAISESSGQFVQPRAVVSTADWITLTLPKIGIELAVPQNWKQVGDRLDSDSVVFEFSSNVFASKQFVIRLLNNPKRFEPSDFFWQEFLGISTPISDGVREGTVEEGSLWFIDGAEAFSAYYLEGDQAGEYIVVPRGSDMLVLYAEDLHFSPANKELFTVLSTITLL</sequence>
<evidence type="ECO:0000256" key="1">
    <source>
        <dbReference type="SAM" id="Phobius"/>
    </source>
</evidence>
<dbReference type="EMBL" id="MHCI01000014">
    <property type="protein sequence ID" value="OGY16512.1"/>
    <property type="molecule type" value="Genomic_DNA"/>
</dbReference>
<comment type="caution">
    <text evidence="2">The sequence shown here is derived from an EMBL/GenBank/DDBJ whole genome shotgun (WGS) entry which is preliminary data.</text>
</comment>
<evidence type="ECO:0000313" key="2">
    <source>
        <dbReference type="EMBL" id="OGY16512.1"/>
    </source>
</evidence>
<protein>
    <submittedName>
        <fullName evidence="2">Uncharacterized protein</fullName>
    </submittedName>
</protein>
<accession>A0A1G1VM82</accession>
<keyword evidence="1" id="KW-0472">Membrane</keyword>
<name>A0A1G1VM82_9BACT</name>
<gene>
    <name evidence="2" type="ORF">A2785_02870</name>
</gene>
<proteinExistence type="predicted"/>
<feature type="transmembrane region" description="Helical" evidence="1">
    <location>
        <begin position="23"/>
        <end position="42"/>
    </location>
</feature>
<dbReference type="Proteomes" id="UP000179069">
    <property type="component" value="Unassembled WGS sequence"/>
</dbReference>
<keyword evidence="1" id="KW-1133">Transmembrane helix</keyword>
<keyword evidence="1" id="KW-0812">Transmembrane</keyword>
<dbReference type="AlphaFoldDB" id="A0A1G1VM82"/>
<reference evidence="2 3" key="1">
    <citation type="journal article" date="2016" name="Nat. Commun.">
        <title>Thousands of microbial genomes shed light on interconnected biogeochemical processes in an aquifer system.</title>
        <authorList>
            <person name="Anantharaman K."/>
            <person name="Brown C.T."/>
            <person name="Hug L.A."/>
            <person name="Sharon I."/>
            <person name="Castelle C.J."/>
            <person name="Probst A.J."/>
            <person name="Thomas B.C."/>
            <person name="Singh A."/>
            <person name="Wilkins M.J."/>
            <person name="Karaoz U."/>
            <person name="Brodie E.L."/>
            <person name="Williams K.H."/>
            <person name="Hubbard S.S."/>
            <person name="Banfield J.F."/>
        </authorList>
    </citation>
    <scope>NUCLEOTIDE SEQUENCE [LARGE SCALE GENOMIC DNA]</scope>
</reference>